<feature type="binding site" evidence="7">
    <location>
        <position position="200"/>
    </location>
    <ligand>
        <name>Mg(2+)</name>
        <dbReference type="ChEBI" id="CHEBI:18420"/>
    </ligand>
</feature>
<keyword evidence="4 8" id="KW-0812">Transmembrane</keyword>
<dbReference type="GO" id="GO:0071555">
    <property type="term" value="P:cell wall organization"/>
    <property type="evidence" value="ECO:0007669"/>
    <property type="project" value="TreeGrafter"/>
</dbReference>
<dbReference type="GO" id="GO:0016780">
    <property type="term" value="F:phosphotransferase activity, for other substituted phosphate groups"/>
    <property type="evidence" value="ECO:0007669"/>
    <property type="project" value="InterPro"/>
</dbReference>
<dbReference type="Proteomes" id="UP000681075">
    <property type="component" value="Unassembled WGS sequence"/>
</dbReference>
<feature type="transmembrane region" description="Helical" evidence="8">
    <location>
        <begin position="298"/>
        <end position="315"/>
    </location>
</feature>
<feature type="transmembrane region" description="Helical" evidence="8">
    <location>
        <begin position="68"/>
        <end position="84"/>
    </location>
</feature>
<keyword evidence="2" id="KW-1003">Cell membrane</keyword>
<evidence type="ECO:0000256" key="7">
    <source>
        <dbReference type="PIRSR" id="PIRSR600715-1"/>
    </source>
</evidence>
<keyword evidence="7" id="KW-0479">Metal-binding</keyword>
<comment type="cofactor">
    <cofactor evidence="7">
        <name>Mg(2+)</name>
        <dbReference type="ChEBI" id="CHEBI:18420"/>
    </cofactor>
</comment>
<reference evidence="9" key="1">
    <citation type="submission" date="2021-02" db="EMBL/GenBank/DDBJ databases">
        <title>Genome sequence of Rhodospirillales sp. strain TMPK1 isolated from soil.</title>
        <authorList>
            <person name="Nakai R."/>
            <person name="Kusada H."/>
            <person name="Tamaki H."/>
        </authorList>
    </citation>
    <scope>NUCLEOTIDE SEQUENCE</scope>
    <source>
        <strain evidence="9">TMPK1</strain>
    </source>
</reference>
<evidence type="ECO:0000256" key="6">
    <source>
        <dbReference type="ARBA" id="ARBA00023136"/>
    </source>
</evidence>
<protein>
    <submittedName>
        <fullName evidence="9">Glycosyl transferase</fullName>
    </submittedName>
</protein>
<dbReference type="GO" id="GO:0005886">
    <property type="term" value="C:plasma membrane"/>
    <property type="evidence" value="ECO:0007669"/>
    <property type="project" value="UniProtKB-SubCell"/>
</dbReference>
<feature type="transmembrane region" description="Helical" evidence="8">
    <location>
        <begin position="6"/>
        <end position="25"/>
    </location>
</feature>
<evidence type="ECO:0000256" key="1">
    <source>
        <dbReference type="ARBA" id="ARBA00004651"/>
    </source>
</evidence>
<feature type="transmembrane region" description="Helical" evidence="8">
    <location>
        <begin position="196"/>
        <end position="215"/>
    </location>
</feature>
<dbReference type="InterPro" id="IPR000715">
    <property type="entry name" value="Glycosyl_transferase_4"/>
</dbReference>
<feature type="transmembrane region" description="Helical" evidence="8">
    <location>
        <begin position="115"/>
        <end position="136"/>
    </location>
</feature>
<keyword evidence="10" id="KW-1185">Reference proteome</keyword>
<dbReference type="GO" id="GO:0044038">
    <property type="term" value="P:cell wall macromolecule biosynthetic process"/>
    <property type="evidence" value="ECO:0007669"/>
    <property type="project" value="TreeGrafter"/>
</dbReference>
<accession>A0A8S8XBI8</accession>
<evidence type="ECO:0000256" key="3">
    <source>
        <dbReference type="ARBA" id="ARBA00022679"/>
    </source>
</evidence>
<comment type="caution">
    <text evidence="9">The sequence shown here is derived from an EMBL/GenBank/DDBJ whole genome shotgun (WGS) entry which is preliminary data.</text>
</comment>
<dbReference type="PANTHER" id="PTHR22926">
    <property type="entry name" value="PHOSPHO-N-ACETYLMURAMOYL-PENTAPEPTIDE-TRANSFERASE"/>
    <property type="match status" value="1"/>
</dbReference>
<proteinExistence type="predicted"/>
<dbReference type="GO" id="GO:0009103">
    <property type="term" value="P:lipopolysaccharide biosynthetic process"/>
    <property type="evidence" value="ECO:0007669"/>
    <property type="project" value="TreeGrafter"/>
</dbReference>
<dbReference type="GO" id="GO:0046872">
    <property type="term" value="F:metal ion binding"/>
    <property type="evidence" value="ECO:0007669"/>
    <property type="project" value="UniProtKB-KW"/>
</dbReference>
<feature type="transmembrane region" description="Helical" evidence="8">
    <location>
        <begin position="91"/>
        <end position="109"/>
    </location>
</feature>
<keyword evidence="6 8" id="KW-0472">Membrane</keyword>
<feature type="transmembrane region" description="Helical" evidence="8">
    <location>
        <begin position="221"/>
        <end position="242"/>
    </location>
</feature>
<comment type="subcellular location">
    <subcellularLocation>
        <location evidence="1">Cell membrane</location>
        <topology evidence="1">Multi-pass membrane protein</topology>
    </subcellularLocation>
</comment>
<name>A0A8S8XBI8_9PROT</name>
<organism evidence="9 10">
    <name type="scientific">Roseiterribacter gracilis</name>
    <dbReference type="NCBI Taxonomy" id="2812848"/>
    <lineage>
        <taxon>Bacteria</taxon>
        <taxon>Pseudomonadati</taxon>
        <taxon>Pseudomonadota</taxon>
        <taxon>Alphaproteobacteria</taxon>
        <taxon>Rhodospirillales</taxon>
        <taxon>Roseiterribacteraceae</taxon>
        <taxon>Roseiterribacter</taxon>
    </lineage>
</organism>
<evidence type="ECO:0000256" key="4">
    <source>
        <dbReference type="ARBA" id="ARBA00022692"/>
    </source>
</evidence>
<keyword evidence="7" id="KW-0460">Magnesium</keyword>
<dbReference type="RefSeq" id="WP_420241783.1">
    <property type="nucleotide sequence ID" value="NZ_BOPV01000001.1"/>
</dbReference>
<dbReference type="Pfam" id="PF00953">
    <property type="entry name" value="Glycos_transf_4"/>
    <property type="match status" value="1"/>
</dbReference>
<keyword evidence="3 9" id="KW-0808">Transferase</keyword>
<dbReference type="AlphaFoldDB" id="A0A8S8XBI8"/>
<gene>
    <name evidence="9" type="ORF">TMPK1_09640</name>
</gene>
<keyword evidence="5 8" id="KW-1133">Transmembrane helix</keyword>
<evidence type="ECO:0000313" key="9">
    <source>
        <dbReference type="EMBL" id="GIL38727.1"/>
    </source>
</evidence>
<feature type="transmembrane region" description="Helical" evidence="8">
    <location>
        <begin position="148"/>
        <end position="167"/>
    </location>
</feature>
<dbReference type="CDD" id="cd06854">
    <property type="entry name" value="GT_WbpL_WbcO_like"/>
    <property type="match status" value="1"/>
</dbReference>
<evidence type="ECO:0000256" key="2">
    <source>
        <dbReference type="ARBA" id="ARBA00022475"/>
    </source>
</evidence>
<sequence length="316" mass="33784">MDPVLLYIAAALASTSMTYVVLRWLRAHQVLDTPNERSSHAVPTPRGGGWAILAVTLPVWLWLEPMSWPVLLGAFGLALVSWRDDRGDVGAGIRFGAQIVAVTLAFLVAPDASRLFPALPLWLDRAITALGWLWLINLTNFMDGIDGLIGGSVAVLGATLALALLQIDEPTRALEAALLGGAALGFTLWNWRPAKLFLGDVGSVPMGFLLGWLLLTLAGHGYRIASLLFLFYLGWDATLTLLKRAARGATPWHAHREHLYQRATQAGLSHARVAGAAIAVQTALGLCGAWAVAMPIPALVVASVLAVALLAWMATR</sequence>
<evidence type="ECO:0000256" key="5">
    <source>
        <dbReference type="ARBA" id="ARBA00022989"/>
    </source>
</evidence>
<dbReference type="PANTHER" id="PTHR22926:SF3">
    <property type="entry name" value="UNDECAPRENYL-PHOSPHATE ALPHA-N-ACETYLGLUCOSAMINYL 1-PHOSPHATE TRANSFERASE"/>
    <property type="match status" value="1"/>
</dbReference>
<evidence type="ECO:0000256" key="8">
    <source>
        <dbReference type="SAM" id="Phobius"/>
    </source>
</evidence>
<evidence type="ECO:0000313" key="10">
    <source>
        <dbReference type="Proteomes" id="UP000681075"/>
    </source>
</evidence>
<feature type="binding site" evidence="7">
    <location>
        <position position="140"/>
    </location>
    <ligand>
        <name>Mg(2+)</name>
        <dbReference type="ChEBI" id="CHEBI:18420"/>
    </ligand>
</feature>
<dbReference type="EMBL" id="BOPV01000001">
    <property type="protein sequence ID" value="GIL38727.1"/>
    <property type="molecule type" value="Genomic_DNA"/>
</dbReference>